<reference evidence="2" key="1">
    <citation type="submission" date="2007-07" db="EMBL/GenBank/DDBJ databases">
        <title>PCAP assembly of the Caenorhabditis remanei genome.</title>
        <authorList>
            <consortium name="The Caenorhabditis remanei Sequencing Consortium"/>
            <person name="Wilson R.K."/>
        </authorList>
    </citation>
    <scope>NUCLEOTIDE SEQUENCE [LARGE SCALE GENOMIC DNA]</scope>
    <source>
        <strain evidence="2">PB4641</strain>
    </source>
</reference>
<evidence type="ECO:0000313" key="3">
    <source>
        <dbReference type="Proteomes" id="UP000008281"/>
    </source>
</evidence>
<dbReference type="InterPro" id="IPR004951">
    <property type="entry name" value="DUF268_CAE_spp"/>
</dbReference>
<dbReference type="eggNOG" id="ENOG502S13E">
    <property type="taxonomic scope" value="Eukaryota"/>
</dbReference>
<feature type="transmembrane region" description="Helical" evidence="1">
    <location>
        <begin position="14"/>
        <end position="32"/>
    </location>
</feature>
<dbReference type="EMBL" id="DS268415">
    <property type="protein sequence ID" value="EFP11038.1"/>
    <property type="molecule type" value="Genomic_DNA"/>
</dbReference>
<protein>
    <submittedName>
        <fullName evidence="2">Uncharacterized protein</fullName>
    </submittedName>
</protein>
<keyword evidence="1" id="KW-0812">Transmembrane</keyword>
<dbReference type="FunCoup" id="E3LUV9">
    <property type="interactions" value="1"/>
</dbReference>
<keyword evidence="1" id="KW-0472">Membrane</keyword>
<accession>E3LUV9</accession>
<gene>
    <name evidence="2" type="ORF">CRE_30893</name>
</gene>
<dbReference type="AlphaFoldDB" id="E3LUV9"/>
<name>E3LUV9_CAERE</name>
<dbReference type="GeneID" id="9824046"/>
<dbReference type="HOGENOM" id="CLU_065866_0_0_1"/>
<dbReference type="KEGG" id="crq:GCK72_017954"/>
<evidence type="ECO:0000313" key="2">
    <source>
        <dbReference type="EMBL" id="EFP11038.1"/>
    </source>
</evidence>
<proteinExistence type="predicted"/>
<dbReference type="STRING" id="31234.E3LUV9"/>
<dbReference type="CTD" id="9824046"/>
<keyword evidence="1" id="KW-1133">Transmembrane helix</keyword>
<dbReference type="OMA" id="KWPRAKL"/>
<dbReference type="InParanoid" id="E3LUV9"/>
<dbReference type="PANTHER" id="PTHR31562:SF4">
    <property type="entry name" value="DUF268 DOMAIN-CONTAINING PROTEIN-RELATED"/>
    <property type="match status" value="1"/>
</dbReference>
<sequence length="382" mass="43343">MINRANPILCPSRFYPLLLIIGLFLMLATLLIQDRDAARRLPTAAPMGKLSEALNLNLPKTELSLKEVRVKTHRGLVSLDELNENVFKKYGYEIISPTVPVPTLKMIKEPTCGEIFSEWQKISEQPQPEYPPKEIPAERKDEFLLYNYAAVNEWYFNDKNSNEGERPRYWDKLSEMITWPKEKLGGQAYGTDGVSMYNAMKFHRLDGKSGVVIGSMQPWVEVSALVHGAAKVLTVEYNNLTIQAEFKDRMSSILPINFVKNWETYAGTFDFAASFSSIEHSGLGRYGDPMDPIGDLREMLKIKCILKPGGLLFLGFPLGTDAIQYNAHRIYGSVRLAMMFYGFEWLGTFSGDTEQPNDLTSERLHSKPIFGHSQNTIVLRKL</sequence>
<dbReference type="Pfam" id="PF03269">
    <property type="entry name" value="DUF268"/>
    <property type="match status" value="1"/>
</dbReference>
<dbReference type="RefSeq" id="XP_003112517.2">
    <property type="nucleotide sequence ID" value="XM_003112469.2"/>
</dbReference>
<keyword evidence="3" id="KW-1185">Reference proteome</keyword>
<dbReference type="PANTHER" id="PTHR31562">
    <property type="entry name" value="PROTEIN CBG18972"/>
    <property type="match status" value="1"/>
</dbReference>
<dbReference type="Proteomes" id="UP000008281">
    <property type="component" value="Unassembled WGS sequence"/>
</dbReference>
<evidence type="ECO:0000256" key="1">
    <source>
        <dbReference type="SAM" id="Phobius"/>
    </source>
</evidence>
<dbReference type="OrthoDB" id="428346at2759"/>
<organism evidence="3">
    <name type="scientific">Caenorhabditis remanei</name>
    <name type="common">Caenorhabditis vulgaris</name>
    <dbReference type="NCBI Taxonomy" id="31234"/>
    <lineage>
        <taxon>Eukaryota</taxon>
        <taxon>Metazoa</taxon>
        <taxon>Ecdysozoa</taxon>
        <taxon>Nematoda</taxon>
        <taxon>Chromadorea</taxon>
        <taxon>Rhabditida</taxon>
        <taxon>Rhabditina</taxon>
        <taxon>Rhabditomorpha</taxon>
        <taxon>Rhabditoidea</taxon>
        <taxon>Rhabditidae</taxon>
        <taxon>Peloderinae</taxon>
        <taxon>Caenorhabditis</taxon>
    </lineage>
</organism>